<dbReference type="EMBL" id="JACIIX010000012">
    <property type="protein sequence ID" value="MBB6211608.1"/>
    <property type="molecule type" value="Genomic_DNA"/>
</dbReference>
<feature type="domain" description="HTH lysR-type" evidence="5">
    <location>
        <begin position="4"/>
        <end position="61"/>
    </location>
</feature>
<dbReference type="Proteomes" id="UP000544872">
    <property type="component" value="Unassembled WGS sequence"/>
</dbReference>
<dbReference type="SUPFAM" id="SSF53850">
    <property type="entry name" value="Periplasmic binding protein-like II"/>
    <property type="match status" value="1"/>
</dbReference>
<dbReference type="AlphaFoldDB" id="A0A7X0DMZ1"/>
<dbReference type="InterPro" id="IPR036390">
    <property type="entry name" value="WH_DNA-bd_sf"/>
</dbReference>
<accession>A0A7X0DMZ1</accession>
<comment type="caution">
    <text evidence="6">The sequence shown here is derived from an EMBL/GenBank/DDBJ whole genome shotgun (WGS) entry which is preliminary data.</text>
</comment>
<evidence type="ECO:0000256" key="2">
    <source>
        <dbReference type="ARBA" id="ARBA00023015"/>
    </source>
</evidence>
<dbReference type="PANTHER" id="PTHR30537:SF66">
    <property type="entry name" value="IRON-REGULATED VIRULENCE REGULATORY PROTEIN IRGB"/>
    <property type="match status" value="1"/>
</dbReference>
<dbReference type="Pfam" id="PF00126">
    <property type="entry name" value="HTH_1"/>
    <property type="match status" value="1"/>
</dbReference>
<keyword evidence="7" id="KW-1185">Reference proteome</keyword>
<dbReference type="Gene3D" id="1.10.10.10">
    <property type="entry name" value="Winged helix-like DNA-binding domain superfamily/Winged helix DNA-binding domain"/>
    <property type="match status" value="1"/>
</dbReference>
<dbReference type="FunFam" id="1.10.10.10:FF:000001">
    <property type="entry name" value="LysR family transcriptional regulator"/>
    <property type="match status" value="1"/>
</dbReference>
<evidence type="ECO:0000313" key="6">
    <source>
        <dbReference type="EMBL" id="MBB6211608.1"/>
    </source>
</evidence>
<proteinExistence type="inferred from homology"/>
<keyword evidence="4" id="KW-0804">Transcription</keyword>
<dbReference type="InterPro" id="IPR036388">
    <property type="entry name" value="WH-like_DNA-bd_sf"/>
</dbReference>
<evidence type="ECO:0000256" key="3">
    <source>
        <dbReference type="ARBA" id="ARBA00023125"/>
    </source>
</evidence>
<sequence length="296" mass="31618">MDPLSLSRLTYFAAVAETRSFTAAAERLGVGKAVVSQQVARLEEGLQATLLLRTTRRVTLTEAGERLYARCQVIFREAAEAVEEAADTNAEPQGVLRVAASQDLGTGTVAAVAAAFTRRYPACTVDLAVSDARTDPVAEQTDVAVRVGWLDDSSHQARRIGTFRQWVVAAPGVGEASVPGDLAVLPFIANTAMRDPLNWIFRQGEAEHPVRMRPAMTISSTLAVLSAALAGGGVTVLPDFLVAAAVRDGRLQMLLPDWTLPVGGIHVVFPAARFRPQKVTQFVAMLSTALKEEGGR</sequence>
<dbReference type="PROSITE" id="PS50931">
    <property type="entry name" value="HTH_LYSR"/>
    <property type="match status" value="1"/>
</dbReference>
<dbReference type="InterPro" id="IPR005119">
    <property type="entry name" value="LysR_subst-bd"/>
</dbReference>
<dbReference type="CDD" id="cd08422">
    <property type="entry name" value="PBP2_CrgA_like"/>
    <property type="match status" value="1"/>
</dbReference>
<dbReference type="GO" id="GO:0006351">
    <property type="term" value="P:DNA-templated transcription"/>
    <property type="evidence" value="ECO:0007669"/>
    <property type="project" value="TreeGrafter"/>
</dbReference>
<reference evidence="6 7" key="1">
    <citation type="submission" date="2020-08" db="EMBL/GenBank/DDBJ databases">
        <title>Genomic Encyclopedia of Type Strains, Phase IV (KMG-IV): sequencing the most valuable type-strain genomes for metagenomic binning, comparative biology and taxonomic classification.</title>
        <authorList>
            <person name="Goeker M."/>
        </authorList>
    </citation>
    <scope>NUCLEOTIDE SEQUENCE [LARGE SCALE GENOMIC DNA]</scope>
    <source>
        <strain evidence="6 7">DSM 11590</strain>
    </source>
</reference>
<dbReference type="InterPro" id="IPR058163">
    <property type="entry name" value="LysR-type_TF_proteobact-type"/>
</dbReference>
<gene>
    <name evidence="6" type="ORF">FHS48_003049</name>
</gene>
<dbReference type="GO" id="GO:0003700">
    <property type="term" value="F:DNA-binding transcription factor activity"/>
    <property type="evidence" value="ECO:0007669"/>
    <property type="project" value="InterPro"/>
</dbReference>
<dbReference type="Gene3D" id="3.40.190.290">
    <property type="match status" value="1"/>
</dbReference>
<dbReference type="Pfam" id="PF03466">
    <property type="entry name" value="LysR_substrate"/>
    <property type="match status" value="1"/>
</dbReference>
<dbReference type="InterPro" id="IPR000847">
    <property type="entry name" value="LysR_HTH_N"/>
</dbReference>
<dbReference type="RefSeq" id="WP_184264535.1">
    <property type="nucleotide sequence ID" value="NZ_JACIIX010000012.1"/>
</dbReference>
<dbReference type="SUPFAM" id="SSF46785">
    <property type="entry name" value="Winged helix' DNA-binding domain"/>
    <property type="match status" value="1"/>
</dbReference>
<comment type="similarity">
    <text evidence="1">Belongs to the LysR transcriptional regulatory family.</text>
</comment>
<dbReference type="GO" id="GO:0043565">
    <property type="term" value="F:sequence-specific DNA binding"/>
    <property type="evidence" value="ECO:0007669"/>
    <property type="project" value="TreeGrafter"/>
</dbReference>
<name>A0A7X0DMZ1_NOVIT</name>
<evidence type="ECO:0000259" key="5">
    <source>
        <dbReference type="PROSITE" id="PS50931"/>
    </source>
</evidence>
<keyword evidence="3 6" id="KW-0238">DNA-binding</keyword>
<keyword evidence="2" id="KW-0805">Transcription regulation</keyword>
<evidence type="ECO:0000256" key="4">
    <source>
        <dbReference type="ARBA" id="ARBA00023163"/>
    </source>
</evidence>
<dbReference type="PANTHER" id="PTHR30537">
    <property type="entry name" value="HTH-TYPE TRANSCRIPTIONAL REGULATOR"/>
    <property type="match status" value="1"/>
</dbReference>
<organism evidence="6 7">
    <name type="scientific">Novispirillum itersonii</name>
    <name type="common">Aquaspirillum itersonii</name>
    <dbReference type="NCBI Taxonomy" id="189"/>
    <lineage>
        <taxon>Bacteria</taxon>
        <taxon>Pseudomonadati</taxon>
        <taxon>Pseudomonadota</taxon>
        <taxon>Alphaproteobacteria</taxon>
        <taxon>Rhodospirillales</taxon>
        <taxon>Novispirillaceae</taxon>
        <taxon>Novispirillum</taxon>
    </lineage>
</organism>
<evidence type="ECO:0000313" key="7">
    <source>
        <dbReference type="Proteomes" id="UP000544872"/>
    </source>
</evidence>
<protein>
    <submittedName>
        <fullName evidence="6">DNA-binding transcriptional LysR family regulator</fullName>
    </submittedName>
</protein>
<evidence type="ECO:0000256" key="1">
    <source>
        <dbReference type="ARBA" id="ARBA00009437"/>
    </source>
</evidence>